<keyword evidence="6" id="KW-1185">Reference proteome</keyword>
<evidence type="ECO:0000259" key="4">
    <source>
        <dbReference type="PROSITE" id="PS51755"/>
    </source>
</evidence>
<evidence type="ECO:0000256" key="1">
    <source>
        <dbReference type="ARBA" id="ARBA00023125"/>
    </source>
</evidence>
<dbReference type="Proteomes" id="UP001571476">
    <property type="component" value="Unassembled WGS sequence"/>
</dbReference>
<dbReference type="SMART" id="SM00862">
    <property type="entry name" value="Trans_reg_C"/>
    <property type="match status" value="1"/>
</dbReference>
<feature type="domain" description="OmpR/PhoB-type" evidence="4">
    <location>
        <begin position="1"/>
        <end position="68"/>
    </location>
</feature>
<evidence type="ECO:0000313" key="5">
    <source>
        <dbReference type="EMBL" id="MFA3842871.1"/>
    </source>
</evidence>
<organism evidence="5 6">
    <name type="scientific">Streptomyces aureus</name>
    <dbReference type="NCBI Taxonomy" id="193461"/>
    <lineage>
        <taxon>Bacteria</taxon>
        <taxon>Bacillati</taxon>
        <taxon>Actinomycetota</taxon>
        <taxon>Actinomycetes</taxon>
        <taxon>Kitasatosporales</taxon>
        <taxon>Streptomycetaceae</taxon>
        <taxon>Streptomyces</taxon>
    </lineage>
</organism>
<feature type="region of interest" description="Disordered" evidence="3">
    <location>
        <begin position="67"/>
        <end position="101"/>
    </location>
</feature>
<evidence type="ECO:0000256" key="2">
    <source>
        <dbReference type="PROSITE-ProRule" id="PRU01091"/>
    </source>
</evidence>
<dbReference type="CDD" id="cd00383">
    <property type="entry name" value="trans_reg_C"/>
    <property type="match status" value="1"/>
</dbReference>
<comment type="caution">
    <text evidence="5">The sequence shown here is derived from an EMBL/GenBank/DDBJ whole genome shotgun (WGS) entry which is preliminary data.</text>
</comment>
<feature type="compositionally biased region" description="Basic residues" evidence="3">
    <location>
        <begin position="92"/>
        <end position="101"/>
    </location>
</feature>
<dbReference type="InterPro" id="IPR001867">
    <property type="entry name" value="OmpR/PhoB-type_DNA-bd"/>
</dbReference>
<dbReference type="InterPro" id="IPR016032">
    <property type="entry name" value="Sig_transdc_resp-reg_C-effctor"/>
</dbReference>
<sequence length="129" mass="14389">MTRSTGLGSGSQLEASKQDILTRVWVEQFDLDPNVVEVYIGYLRRKFDALFGARSIETVHGAGYRLAAGDSGRGMETTGVSTDSPRGSRAAPRSRPRRPRRMFLANTRRRAHKLTPQRQAGLDALGMRW</sequence>
<dbReference type="Gene3D" id="1.10.10.10">
    <property type="entry name" value="Winged helix-like DNA-binding domain superfamily/Winged helix DNA-binding domain"/>
    <property type="match status" value="1"/>
</dbReference>
<evidence type="ECO:0000313" key="6">
    <source>
        <dbReference type="Proteomes" id="UP001571476"/>
    </source>
</evidence>
<evidence type="ECO:0000256" key="3">
    <source>
        <dbReference type="SAM" id="MobiDB-lite"/>
    </source>
</evidence>
<protein>
    <submittedName>
        <fullName evidence="5">Winged helix-turn-helix domain-containing protein</fullName>
    </submittedName>
</protein>
<keyword evidence="1 2" id="KW-0238">DNA-binding</keyword>
<dbReference type="EMBL" id="JBGOSP010000046">
    <property type="protein sequence ID" value="MFA3842871.1"/>
    <property type="molecule type" value="Genomic_DNA"/>
</dbReference>
<dbReference type="PROSITE" id="PS51755">
    <property type="entry name" value="OMPR_PHOB"/>
    <property type="match status" value="1"/>
</dbReference>
<gene>
    <name evidence="5" type="ORF">ACEG43_43155</name>
</gene>
<dbReference type="InterPro" id="IPR036388">
    <property type="entry name" value="WH-like_DNA-bd_sf"/>
</dbReference>
<reference evidence="5 6" key="1">
    <citation type="submission" date="2024-08" db="EMBL/GenBank/DDBJ databases">
        <title>Genome sequence of Streptomyces aureus CACIA-1.46HGO.</title>
        <authorList>
            <person name="Evangelista-Martinez Z."/>
        </authorList>
    </citation>
    <scope>NUCLEOTIDE SEQUENCE [LARGE SCALE GENOMIC DNA]</scope>
    <source>
        <strain evidence="5 6">CACIA-1.46HGO</strain>
    </source>
</reference>
<name>A0ABV4SWN5_9ACTN</name>
<dbReference type="RefSeq" id="WP_372566770.1">
    <property type="nucleotide sequence ID" value="NZ_JBGOSP010000046.1"/>
</dbReference>
<dbReference type="SUPFAM" id="SSF46894">
    <property type="entry name" value="C-terminal effector domain of the bipartite response regulators"/>
    <property type="match status" value="1"/>
</dbReference>
<proteinExistence type="predicted"/>
<feature type="DNA-binding region" description="OmpR/PhoB-type" evidence="2">
    <location>
        <begin position="1"/>
        <end position="68"/>
    </location>
</feature>
<dbReference type="Pfam" id="PF00486">
    <property type="entry name" value="Trans_reg_C"/>
    <property type="match status" value="1"/>
</dbReference>
<accession>A0ABV4SWN5</accession>